<name>A0AAV7P3C5_PLEWA</name>
<proteinExistence type="predicted"/>
<evidence type="ECO:0000313" key="1">
    <source>
        <dbReference type="EMBL" id="KAJ1120148.1"/>
    </source>
</evidence>
<comment type="caution">
    <text evidence="1">The sequence shown here is derived from an EMBL/GenBank/DDBJ whole genome shotgun (WGS) entry which is preliminary data.</text>
</comment>
<accession>A0AAV7P3C5</accession>
<keyword evidence="2" id="KW-1185">Reference proteome</keyword>
<protein>
    <submittedName>
        <fullName evidence="1">Uncharacterized protein</fullName>
    </submittedName>
</protein>
<gene>
    <name evidence="1" type="ORF">NDU88_008323</name>
</gene>
<evidence type="ECO:0000313" key="2">
    <source>
        <dbReference type="Proteomes" id="UP001066276"/>
    </source>
</evidence>
<dbReference type="Proteomes" id="UP001066276">
    <property type="component" value="Chromosome 8"/>
</dbReference>
<sequence length="57" mass="6579">MYAVKSKTLRGRKVKKYWQSTARAYLRRRVGTCGTKSSGRILVGTDPCSRLKKSKWE</sequence>
<reference evidence="1" key="1">
    <citation type="journal article" date="2022" name="bioRxiv">
        <title>Sequencing and chromosome-scale assembly of the giantPleurodeles waltlgenome.</title>
        <authorList>
            <person name="Brown T."/>
            <person name="Elewa A."/>
            <person name="Iarovenko S."/>
            <person name="Subramanian E."/>
            <person name="Araus A.J."/>
            <person name="Petzold A."/>
            <person name="Susuki M."/>
            <person name="Suzuki K.-i.T."/>
            <person name="Hayashi T."/>
            <person name="Toyoda A."/>
            <person name="Oliveira C."/>
            <person name="Osipova E."/>
            <person name="Leigh N.D."/>
            <person name="Simon A."/>
            <person name="Yun M.H."/>
        </authorList>
    </citation>
    <scope>NUCLEOTIDE SEQUENCE</scope>
    <source>
        <strain evidence="1">20211129_DDA</strain>
        <tissue evidence="1">Liver</tissue>
    </source>
</reference>
<organism evidence="1 2">
    <name type="scientific">Pleurodeles waltl</name>
    <name type="common">Iberian ribbed newt</name>
    <dbReference type="NCBI Taxonomy" id="8319"/>
    <lineage>
        <taxon>Eukaryota</taxon>
        <taxon>Metazoa</taxon>
        <taxon>Chordata</taxon>
        <taxon>Craniata</taxon>
        <taxon>Vertebrata</taxon>
        <taxon>Euteleostomi</taxon>
        <taxon>Amphibia</taxon>
        <taxon>Batrachia</taxon>
        <taxon>Caudata</taxon>
        <taxon>Salamandroidea</taxon>
        <taxon>Salamandridae</taxon>
        <taxon>Pleurodelinae</taxon>
        <taxon>Pleurodeles</taxon>
    </lineage>
</organism>
<dbReference type="EMBL" id="JANPWB010000012">
    <property type="protein sequence ID" value="KAJ1120148.1"/>
    <property type="molecule type" value="Genomic_DNA"/>
</dbReference>
<dbReference type="AlphaFoldDB" id="A0AAV7P3C5"/>